<evidence type="ECO:0000256" key="2">
    <source>
        <dbReference type="ARBA" id="ARBA00004687"/>
    </source>
</evidence>
<evidence type="ECO:0000256" key="12">
    <source>
        <dbReference type="SAM" id="MobiDB-lite"/>
    </source>
</evidence>
<dbReference type="GO" id="GO:0004376">
    <property type="term" value="F:GPI mannosyltransferase activity"/>
    <property type="evidence" value="ECO:0007669"/>
    <property type="project" value="InterPro"/>
</dbReference>
<dbReference type="EC" id="2.4.1.-" evidence="11"/>
<keyword evidence="7" id="KW-0812">Transmembrane</keyword>
<dbReference type="GO" id="GO:0000009">
    <property type="term" value="F:alpha-1,6-mannosyltransferase activity"/>
    <property type="evidence" value="ECO:0007669"/>
    <property type="project" value="InterPro"/>
</dbReference>
<comment type="pathway">
    <text evidence="2 11">Glycolipid biosynthesis; glycosylphosphatidylinositol-anchor biosynthesis.</text>
</comment>
<dbReference type="PANTHER" id="PTHR12468">
    <property type="entry name" value="GPI MANNOSYLTRANSFERASE 2"/>
    <property type="match status" value="1"/>
</dbReference>
<feature type="region of interest" description="Disordered" evidence="12">
    <location>
        <begin position="1"/>
        <end position="25"/>
    </location>
</feature>
<evidence type="ECO:0000256" key="9">
    <source>
        <dbReference type="ARBA" id="ARBA00022989"/>
    </source>
</evidence>
<comment type="caution">
    <text evidence="13">The sequence shown here is derived from an EMBL/GenBank/DDBJ whole genome shotgun (WGS) entry which is preliminary data.</text>
</comment>
<sequence length="134" mass="14452">MPRPAPVAPPPAPSTTPNRAAGAPRRRQRFLHALEERRLALLALAVRAALLLAATALDALIPDYDTSKHITPYDIPPSSYGTAPAAPYGAHGAALQQAQAPLAGWLVWDSVFFADISARGYVYEQYYAFFPVLP</sequence>
<evidence type="ECO:0000313" key="14">
    <source>
        <dbReference type="Proteomes" id="UP000236333"/>
    </source>
</evidence>
<name>A0A2J7ZFX2_9CHLO</name>
<evidence type="ECO:0000256" key="10">
    <source>
        <dbReference type="ARBA" id="ARBA00023136"/>
    </source>
</evidence>
<feature type="non-terminal residue" evidence="13">
    <location>
        <position position="134"/>
    </location>
</feature>
<feature type="compositionally biased region" description="Pro residues" evidence="12">
    <location>
        <begin position="1"/>
        <end position="14"/>
    </location>
</feature>
<keyword evidence="5 11" id="KW-0328">Glycosyltransferase</keyword>
<gene>
    <name evidence="13" type="ORF">TSOC_015092</name>
</gene>
<dbReference type="GO" id="GO:0031501">
    <property type="term" value="C:mannosyltransferase complex"/>
    <property type="evidence" value="ECO:0007669"/>
    <property type="project" value="TreeGrafter"/>
</dbReference>
<keyword evidence="10" id="KW-0472">Membrane</keyword>
<evidence type="ECO:0000256" key="5">
    <source>
        <dbReference type="ARBA" id="ARBA00022676"/>
    </source>
</evidence>
<dbReference type="PANTHER" id="PTHR12468:SF2">
    <property type="entry name" value="GPI MANNOSYLTRANSFERASE 2"/>
    <property type="match status" value="1"/>
</dbReference>
<keyword evidence="4 11" id="KW-0337">GPI-anchor biosynthesis</keyword>
<evidence type="ECO:0000256" key="1">
    <source>
        <dbReference type="ARBA" id="ARBA00004477"/>
    </source>
</evidence>
<protein>
    <recommendedName>
        <fullName evidence="11">GPI mannosyltransferase 2</fullName>
        <ecNumber evidence="11">2.4.1.-</ecNumber>
    </recommendedName>
</protein>
<dbReference type="UniPathway" id="UPA00196"/>
<dbReference type="GO" id="GO:0006506">
    <property type="term" value="P:GPI anchor biosynthetic process"/>
    <property type="evidence" value="ECO:0007669"/>
    <property type="project" value="UniProtKB-UniPathway"/>
</dbReference>
<evidence type="ECO:0000256" key="7">
    <source>
        <dbReference type="ARBA" id="ARBA00022692"/>
    </source>
</evidence>
<keyword evidence="8 11" id="KW-0256">Endoplasmic reticulum</keyword>
<dbReference type="Pfam" id="PF04188">
    <property type="entry name" value="Mannosyl_trans2"/>
    <property type="match status" value="1"/>
</dbReference>
<proteinExistence type="inferred from homology"/>
<evidence type="ECO:0000256" key="6">
    <source>
        <dbReference type="ARBA" id="ARBA00022679"/>
    </source>
</evidence>
<dbReference type="AlphaFoldDB" id="A0A2J7ZFX2"/>
<comment type="similarity">
    <text evidence="3 11">Belongs to the PIGV family.</text>
</comment>
<keyword evidence="6 11" id="KW-0808">Transferase</keyword>
<comment type="subcellular location">
    <subcellularLocation>
        <location evidence="1 11">Endoplasmic reticulum membrane</location>
        <topology evidence="1 11">Multi-pass membrane protein</topology>
    </subcellularLocation>
</comment>
<evidence type="ECO:0000256" key="3">
    <source>
        <dbReference type="ARBA" id="ARBA00008698"/>
    </source>
</evidence>
<dbReference type="GO" id="GO:0005789">
    <property type="term" value="C:endoplasmic reticulum membrane"/>
    <property type="evidence" value="ECO:0007669"/>
    <property type="project" value="UniProtKB-SubCell"/>
</dbReference>
<comment type="function">
    <text evidence="11">Mannosyltransferase involved in glycosylphosphatidylinositol-anchor biosynthesis.</text>
</comment>
<accession>A0A2J7ZFX2</accession>
<evidence type="ECO:0000256" key="4">
    <source>
        <dbReference type="ARBA" id="ARBA00022502"/>
    </source>
</evidence>
<evidence type="ECO:0000256" key="8">
    <source>
        <dbReference type="ARBA" id="ARBA00022824"/>
    </source>
</evidence>
<evidence type="ECO:0000313" key="13">
    <source>
        <dbReference type="EMBL" id="PNG99137.1"/>
    </source>
</evidence>
<reference evidence="13 14" key="1">
    <citation type="journal article" date="2017" name="Mol. Biol. Evol.">
        <title>The 4-celled Tetrabaena socialis nuclear genome reveals the essential components for genetic control of cell number at the origin of multicellularity in the volvocine lineage.</title>
        <authorList>
            <person name="Featherston J."/>
            <person name="Arakaki Y."/>
            <person name="Hanschen E.R."/>
            <person name="Ferris P.J."/>
            <person name="Michod R.E."/>
            <person name="Olson B.J.S.C."/>
            <person name="Nozaki H."/>
            <person name="Durand P.M."/>
        </authorList>
    </citation>
    <scope>NUCLEOTIDE SEQUENCE [LARGE SCALE GENOMIC DNA]</scope>
    <source>
        <strain evidence="13 14">NIES-571</strain>
    </source>
</reference>
<keyword evidence="9" id="KW-1133">Transmembrane helix</keyword>
<organism evidence="13 14">
    <name type="scientific">Tetrabaena socialis</name>
    <dbReference type="NCBI Taxonomy" id="47790"/>
    <lineage>
        <taxon>Eukaryota</taxon>
        <taxon>Viridiplantae</taxon>
        <taxon>Chlorophyta</taxon>
        <taxon>core chlorophytes</taxon>
        <taxon>Chlorophyceae</taxon>
        <taxon>CS clade</taxon>
        <taxon>Chlamydomonadales</taxon>
        <taxon>Tetrabaenaceae</taxon>
        <taxon>Tetrabaena</taxon>
    </lineage>
</organism>
<keyword evidence="14" id="KW-1185">Reference proteome</keyword>
<dbReference type="EMBL" id="PGGS01003976">
    <property type="protein sequence ID" value="PNG99137.1"/>
    <property type="molecule type" value="Genomic_DNA"/>
</dbReference>
<evidence type="ECO:0000256" key="11">
    <source>
        <dbReference type="RuleBase" id="RU363112"/>
    </source>
</evidence>
<dbReference type="Proteomes" id="UP000236333">
    <property type="component" value="Unassembled WGS sequence"/>
</dbReference>
<dbReference type="InterPro" id="IPR007315">
    <property type="entry name" value="PIG-V/Gpi18"/>
</dbReference>